<evidence type="ECO:0000313" key="1">
    <source>
        <dbReference type="EMBL" id="GAP44383.1"/>
    </source>
</evidence>
<dbReference type="OrthoDB" id="179386at2"/>
<protein>
    <recommendedName>
        <fullName evidence="3">Nicotinate-nucleotide adenylyltransferase</fullName>
    </recommendedName>
</protein>
<accession>A0A0S7C668</accession>
<dbReference type="GO" id="GO:0016887">
    <property type="term" value="F:ATP hydrolysis activity"/>
    <property type="evidence" value="ECO:0007669"/>
    <property type="project" value="TreeGrafter"/>
</dbReference>
<sequence>MERQVLSTGLKALTLNLDQSTYGVFAEIGGGQEVSRAFFQAGGASGTIAKTISAYDKQYSDVLYSNQQVSKRYVSCQRLEEMLRCEYDQLVGVLQGKREKPTRFFAFADTVSTINYRKDNISHGWIGCRFQLKQEDEPNEVIIHVELHERDNLLQQNTLGIVGVNLIYACYFHHDRPNSFLQSLMDNLSPDRLDITMIRMNGPQLAYVDNRLLAVQLVKNGMTSAIMFDRYGMVQEPADMLYKKNVLAFRGSFRPITYAGIDILKSSYAIFKRDEDYDKKTTLSFCEITLHNLLSQEVDNIDERDFLDRVDLLNGMGQNVMVSGFREFYKLVAYFSGFRINKLRIVIGVDTLEKVFDKTYYTNLKGGMLEAFGKLFPDNMKMYVYPAIDEESGKIRHSGDINLPEDSAYLYRHLISARKILDIEDINEKHLSIFSPMVLERIQNKDSSWEKLVPVYVAESIKSKKLFGYTD</sequence>
<dbReference type="STRING" id="1678841.TBC1_12187"/>
<evidence type="ECO:0000313" key="2">
    <source>
        <dbReference type="Proteomes" id="UP000053091"/>
    </source>
</evidence>
<dbReference type="AlphaFoldDB" id="A0A0S7C668"/>
<dbReference type="GO" id="GO:0000309">
    <property type="term" value="F:nicotinamide-nucleotide adenylyltransferase activity"/>
    <property type="evidence" value="ECO:0007669"/>
    <property type="project" value="TreeGrafter"/>
</dbReference>
<proteinExistence type="predicted"/>
<organism evidence="1">
    <name type="scientific">Lentimicrobium saccharophilum</name>
    <dbReference type="NCBI Taxonomy" id="1678841"/>
    <lineage>
        <taxon>Bacteria</taxon>
        <taxon>Pseudomonadati</taxon>
        <taxon>Bacteroidota</taxon>
        <taxon>Bacteroidia</taxon>
        <taxon>Bacteroidales</taxon>
        <taxon>Lentimicrobiaceae</taxon>
        <taxon>Lentimicrobium</taxon>
    </lineage>
</organism>
<name>A0A0S7C668_9BACT</name>
<reference evidence="1" key="1">
    <citation type="journal article" date="2015" name="Genome Announc.">
        <title>Draft Genome Sequence of Bacteroidales Strain TBC1, a Novel Isolate from a Methanogenic Wastewater Treatment System.</title>
        <authorList>
            <person name="Tourlousse D.M."/>
            <person name="Matsuura N."/>
            <person name="Sun L."/>
            <person name="Toyonaga M."/>
            <person name="Kuroda K."/>
            <person name="Ohashi A."/>
            <person name="Cruz R."/>
            <person name="Yamaguchi T."/>
            <person name="Sekiguchi Y."/>
        </authorList>
    </citation>
    <scope>NUCLEOTIDE SEQUENCE [LARGE SCALE GENOMIC DNA]</scope>
    <source>
        <strain evidence="1">TBC1</strain>
    </source>
</reference>
<dbReference type="PATRIC" id="fig|1678841.3.peg.2865"/>
<dbReference type="GO" id="GO:0005737">
    <property type="term" value="C:cytoplasm"/>
    <property type="evidence" value="ECO:0007669"/>
    <property type="project" value="TreeGrafter"/>
</dbReference>
<dbReference type="Proteomes" id="UP000053091">
    <property type="component" value="Unassembled WGS sequence"/>
</dbReference>
<evidence type="ECO:0008006" key="3">
    <source>
        <dbReference type="Google" id="ProtNLM"/>
    </source>
</evidence>
<dbReference type="PANTHER" id="PTHR31285">
    <property type="entry name" value="NICOTINAMIDE MONONUCLEOTIDE ADENYLYLTRANSFERASE"/>
    <property type="match status" value="1"/>
</dbReference>
<dbReference type="EMBL" id="DF968183">
    <property type="protein sequence ID" value="GAP44383.1"/>
    <property type="molecule type" value="Genomic_DNA"/>
</dbReference>
<dbReference type="RefSeq" id="WP_062043577.1">
    <property type="nucleotide sequence ID" value="NZ_DF968183.1"/>
</dbReference>
<keyword evidence="2" id="KW-1185">Reference proteome</keyword>
<gene>
    <name evidence="1" type="ORF">TBC1_12187</name>
</gene>
<dbReference type="PANTHER" id="PTHR31285:SF0">
    <property type="entry name" value="NICOTINAMIDE MONONUCLEOTIDE ADENYLYLTRANSFERASE"/>
    <property type="match status" value="1"/>
</dbReference>